<comment type="caution">
    <text evidence="7">The sequence shown here is derived from an EMBL/GenBank/DDBJ whole genome shotgun (WGS) entry which is preliminary data.</text>
</comment>
<dbReference type="InterPro" id="IPR003825">
    <property type="entry name" value="Colicin-V_CvpA"/>
</dbReference>
<keyword evidence="8" id="KW-1185">Reference proteome</keyword>
<feature type="transmembrane region" description="Helical" evidence="6">
    <location>
        <begin position="75"/>
        <end position="94"/>
    </location>
</feature>
<sequence length="212" mass="23414">MSAGNWFDAIILFLVLVFALKGLKSGVIREIFGIIGMIGGFLIALKFKNEVGAWINLNIYDIKKLGILEGNGTEILIGFIATMFGIWIIALIMGEILSKLLGLSGLGFLDKIGGFAFGGAKVFLIFSILATFIHSSTRLNMQAQKFFSTSLIYEYLINTGAYLMGIKTANIQQQIKNLENNKTDTEETIRNLNTEDRNISIMQGEINETTIN</sequence>
<evidence type="ECO:0000256" key="2">
    <source>
        <dbReference type="ARBA" id="ARBA00022692"/>
    </source>
</evidence>
<dbReference type="RefSeq" id="WP_154569901.1">
    <property type="nucleotide sequence ID" value="NZ_VWSJ01000001.1"/>
</dbReference>
<evidence type="ECO:0000256" key="4">
    <source>
        <dbReference type="ARBA" id="ARBA00023136"/>
    </source>
</evidence>
<evidence type="ECO:0000256" key="1">
    <source>
        <dbReference type="ARBA" id="ARBA00004141"/>
    </source>
</evidence>
<feature type="coiled-coil region" evidence="5">
    <location>
        <begin position="168"/>
        <end position="195"/>
    </location>
</feature>
<evidence type="ECO:0000256" key="6">
    <source>
        <dbReference type="SAM" id="Phobius"/>
    </source>
</evidence>
<reference evidence="7 8" key="2">
    <citation type="submission" date="2020-03" db="EMBL/GenBank/DDBJ databases">
        <title>Campylobacter portucalensis sp. nov., a new species of Campylobacter isolated from the reproductive tract of bulls.</title>
        <authorList>
            <person name="Silva M.F."/>
            <person name="Pereira G."/>
            <person name="Carneiro C."/>
            <person name="Hemphill A."/>
            <person name="Mateus L."/>
            <person name="Lopes-Da-Costa L."/>
            <person name="Silva E."/>
        </authorList>
    </citation>
    <scope>NUCLEOTIDE SEQUENCE [LARGE SCALE GENOMIC DNA]</scope>
    <source>
        <strain evidence="7 8">FMV-PI01</strain>
    </source>
</reference>
<keyword evidence="5" id="KW-0175">Coiled coil</keyword>
<gene>
    <name evidence="7" type="ORF">F1B92_00170</name>
</gene>
<evidence type="ECO:0000256" key="3">
    <source>
        <dbReference type="ARBA" id="ARBA00022989"/>
    </source>
</evidence>
<dbReference type="GO" id="GO:0009403">
    <property type="term" value="P:toxin biosynthetic process"/>
    <property type="evidence" value="ECO:0007669"/>
    <property type="project" value="InterPro"/>
</dbReference>
<comment type="subcellular location">
    <subcellularLocation>
        <location evidence="1">Membrane</location>
        <topology evidence="1">Multi-pass membrane protein</topology>
    </subcellularLocation>
</comment>
<protein>
    <submittedName>
        <fullName evidence="7">CvpA family protein</fullName>
    </submittedName>
</protein>
<evidence type="ECO:0000256" key="5">
    <source>
        <dbReference type="SAM" id="Coils"/>
    </source>
</evidence>
<keyword evidence="4 6" id="KW-0472">Membrane</keyword>
<dbReference type="PANTHER" id="PTHR37306">
    <property type="entry name" value="COLICIN V PRODUCTION PROTEIN"/>
    <property type="match status" value="1"/>
</dbReference>
<keyword evidence="3 6" id="KW-1133">Transmembrane helix</keyword>
<name>A0A6L5WHF3_9BACT</name>
<feature type="transmembrane region" description="Helical" evidence="6">
    <location>
        <begin position="115"/>
        <end position="134"/>
    </location>
</feature>
<dbReference type="Proteomes" id="UP000476338">
    <property type="component" value="Unassembled WGS sequence"/>
</dbReference>
<reference evidence="7 8" key="1">
    <citation type="submission" date="2019-09" db="EMBL/GenBank/DDBJ databases">
        <authorList>
            <person name="Silva M."/>
            <person name="Pereira G."/>
            <person name="Lopes-Da-Costa L."/>
            <person name="Silva E."/>
        </authorList>
    </citation>
    <scope>NUCLEOTIDE SEQUENCE [LARGE SCALE GENOMIC DNA]</scope>
    <source>
        <strain evidence="7 8">FMV-PI01</strain>
    </source>
</reference>
<dbReference type="Pfam" id="PF02674">
    <property type="entry name" value="Colicin_V"/>
    <property type="match status" value="1"/>
</dbReference>
<keyword evidence="2 6" id="KW-0812">Transmembrane</keyword>
<feature type="transmembrane region" description="Helical" evidence="6">
    <location>
        <begin position="30"/>
        <end position="47"/>
    </location>
</feature>
<dbReference type="GO" id="GO:0016020">
    <property type="term" value="C:membrane"/>
    <property type="evidence" value="ECO:0007669"/>
    <property type="project" value="UniProtKB-SubCell"/>
</dbReference>
<organism evidence="7 8">
    <name type="scientific">Campylobacter portucalensis</name>
    <dbReference type="NCBI Taxonomy" id="2608384"/>
    <lineage>
        <taxon>Bacteria</taxon>
        <taxon>Pseudomonadati</taxon>
        <taxon>Campylobacterota</taxon>
        <taxon>Epsilonproteobacteria</taxon>
        <taxon>Campylobacterales</taxon>
        <taxon>Campylobacteraceae</taxon>
        <taxon>Campylobacter</taxon>
    </lineage>
</organism>
<dbReference type="EMBL" id="VWSJ01000001">
    <property type="protein sequence ID" value="MSN95627.1"/>
    <property type="molecule type" value="Genomic_DNA"/>
</dbReference>
<dbReference type="PANTHER" id="PTHR37306:SF1">
    <property type="entry name" value="COLICIN V PRODUCTION PROTEIN"/>
    <property type="match status" value="1"/>
</dbReference>
<accession>A0A6L5WHF3</accession>
<evidence type="ECO:0000313" key="7">
    <source>
        <dbReference type="EMBL" id="MSN95627.1"/>
    </source>
</evidence>
<evidence type="ECO:0000313" key="8">
    <source>
        <dbReference type="Proteomes" id="UP000476338"/>
    </source>
</evidence>
<dbReference type="AlphaFoldDB" id="A0A6L5WHF3"/>
<proteinExistence type="predicted"/>